<feature type="compositionally biased region" description="Basic and acidic residues" evidence="1">
    <location>
        <begin position="192"/>
        <end position="212"/>
    </location>
</feature>
<keyword evidence="4" id="KW-1185">Reference proteome</keyword>
<protein>
    <submittedName>
        <fullName evidence="3">Uncharacterized protein</fullName>
    </submittedName>
</protein>
<feature type="compositionally biased region" description="Pro residues" evidence="1">
    <location>
        <begin position="243"/>
        <end position="261"/>
    </location>
</feature>
<feature type="compositionally biased region" description="Low complexity" evidence="1">
    <location>
        <begin position="262"/>
        <end position="271"/>
    </location>
</feature>
<dbReference type="EMBL" id="CP038799">
    <property type="protein sequence ID" value="QIV82057.1"/>
    <property type="molecule type" value="Genomic_DNA"/>
</dbReference>
<keyword evidence="2" id="KW-0812">Transmembrane</keyword>
<feature type="compositionally biased region" description="Basic and acidic residues" evidence="1">
    <location>
        <begin position="228"/>
        <end position="242"/>
    </location>
</feature>
<feature type="transmembrane region" description="Helical" evidence="2">
    <location>
        <begin position="33"/>
        <end position="53"/>
    </location>
</feature>
<dbReference type="Proteomes" id="UP000501849">
    <property type="component" value="Chromosome"/>
</dbReference>
<organism evidence="3 4">
    <name type="scientific">Mycolicibacterium frederiksbergense</name>
    <dbReference type="NCBI Taxonomy" id="117567"/>
    <lineage>
        <taxon>Bacteria</taxon>
        <taxon>Bacillati</taxon>
        <taxon>Actinomycetota</taxon>
        <taxon>Actinomycetes</taxon>
        <taxon>Mycobacteriales</taxon>
        <taxon>Mycobacteriaceae</taxon>
        <taxon>Mycolicibacterium</taxon>
    </lineage>
</organism>
<reference evidence="3 4" key="1">
    <citation type="submission" date="2019-04" db="EMBL/GenBank/DDBJ databases">
        <title>Draft, Whole-Genome Sequence of the Anthracene-degrading Mycobacterium frederiksbergense LB501T, Isolated from a Polycyclic Aromatic Hydrocarbon (PAH)-Contaminated Soil.</title>
        <authorList>
            <person name="Augelletti F."/>
        </authorList>
    </citation>
    <scope>NUCLEOTIDE SEQUENCE [LARGE SCALE GENOMIC DNA]</scope>
    <source>
        <strain evidence="3 4">LB 501T</strain>
    </source>
</reference>
<feature type="transmembrane region" description="Helical" evidence="2">
    <location>
        <begin position="155"/>
        <end position="176"/>
    </location>
</feature>
<feature type="transmembrane region" description="Helical" evidence="2">
    <location>
        <begin position="122"/>
        <end position="143"/>
    </location>
</feature>
<sequence>MVSGNRCRRWRCHHGSVAPRTARKTDSRLAGRLAALASLGASVIHFAVVPTHWQEWMPAGLFFASLAAFQLCWARLVLARTTNPVLALGIMVNLAVIGLWSVSRTAGAPFGPHAGEAELVQAADLCALLLQIYVVMGAGWVWYRGLQGEPLPAFGSAMVLLGAIGVVTLASTVGAASGLRHGHHAPAGAEAVADHHRTDAGQAEDHHNHPEPDPAAPPGKTGGNDHGTGVEHGDAHHGHDPEPASPPPAAHPAELPAPAPSSAPDVATPVPINEPLPAAEPLDDHRDHDHVHWRGPA</sequence>
<gene>
    <name evidence="3" type="ORF">EXE63_15085</name>
</gene>
<dbReference type="RefSeq" id="WP_168142589.1">
    <property type="nucleotide sequence ID" value="NZ_CBCSDT010000050.1"/>
</dbReference>
<evidence type="ECO:0000313" key="3">
    <source>
        <dbReference type="EMBL" id="QIV82057.1"/>
    </source>
</evidence>
<keyword evidence="2" id="KW-0472">Membrane</keyword>
<feature type="transmembrane region" description="Helical" evidence="2">
    <location>
        <begin position="85"/>
        <end position="102"/>
    </location>
</feature>
<feature type="transmembrane region" description="Helical" evidence="2">
    <location>
        <begin position="59"/>
        <end position="78"/>
    </location>
</feature>
<dbReference type="KEGG" id="mfre:EXE63_15085"/>
<proteinExistence type="predicted"/>
<evidence type="ECO:0000313" key="4">
    <source>
        <dbReference type="Proteomes" id="UP000501849"/>
    </source>
</evidence>
<feature type="compositionally biased region" description="Basic and acidic residues" evidence="1">
    <location>
        <begin position="282"/>
        <end position="297"/>
    </location>
</feature>
<dbReference type="AlphaFoldDB" id="A0A6H0S7P0"/>
<accession>A0A6H0S7P0</accession>
<keyword evidence="2" id="KW-1133">Transmembrane helix</keyword>
<evidence type="ECO:0000256" key="1">
    <source>
        <dbReference type="SAM" id="MobiDB-lite"/>
    </source>
</evidence>
<name>A0A6H0S7P0_9MYCO</name>
<evidence type="ECO:0000256" key="2">
    <source>
        <dbReference type="SAM" id="Phobius"/>
    </source>
</evidence>
<feature type="region of interest" description="Disordered" evidence="1">
    <location>
        <begin position="181"/>
        <end position="297"/>
    </location>
</feature>